<dbReference type="Gene3D" id="3.30.420.10">
    <property type="entry name" value="Ribonuclease H-like superfamily/Ribonuclease H"/>
    <property type="match status" value="1"/>
</dbReference>
<name>A0A7S2L4Z0_9STRA</name>
<dbReference type="PANTHER" id="PTHR15092">
    <property type="entry name" value="POLY A -SPECIFIC RIBONUCLEASE/TARGET OF EGR1, MEMBER 1"/>
    <property type="match status" value="1"/>
</dbReference>
<dbReference type="GO" id="GO:0000175">
    <property type="term" value="F:3'-5'-RNA exonuclease activity"/>
    <property type="evidence" value="ECO:0007669"/>
    <property type="project" value="TreeGrafter"/>
</dbReference>
<dbReference type="InterPro" id="IPR006941">
    <property type="entry name" value="RNase_CAF1"/>
</dbReference>
<evidence type="ECO:0000256" key="2">
    <source>
        <dbReference type="SAM" id="MobiDB-lite"/>
    </source>
</evidence>
<dbReference type="InterPro" id="IPR051181">
    <property type="entry name" value="CAF1_poly(A)_ribonucleases"/>
</dbReference>
<dbReference type="EMBL" id="HBGY01024041">
    <property type="protein sequence ID" value="CAD9595921.1"/>
    <property type="molecule type" value="Transcribed_RNA"/>
</dbReference>
<dbReference type="SUPFAM" id="SSF53098">
    <property type="entry name" value="Ribonuclease H-like"/>
    <property type="match status" value="1"/>
</dbReference>
<dbReference type="AlphaFoldDB" id="A0A7S2L4Z0"/>
<feature type="region of interest" description="Disordered" evidence="2">
    <location>
        <begin position="421"/>
        <end position="463"/>
    </location>
</feature>
<evidence type="ECO:0000313" key="3">
    <source>
        <dbReference type="EMBL" id="CAD9595921.1"/>
    </source>
</evidence>
<protein>
    <submittedName>
        <fullName evidence="3">Uncharacterized protein</fullName>
    </submittedName>
</protein>
<dbReference type="PANTHER" id="PTHR15092:SF22">
    <property type="entry name" value="POLY(A)-SPECIFIC RIBONUCLEASE PNLDC1"/>
    <property type="match status" value="1"/>
</dbReference>
<dbReference type="Gene3D" id="3.30.1370.50">
    <property type="entry name" value="R3H-like domain"/>
    <property type="match status" value="1"/>
</dbReference>
<dbReference type="InterPro" id="IPR036397">
    <property type="entry name" value="RNaseH_sf"/>
</dbReference>
<evidence type="ECO:0000256" key="1">
    <source>
        <dbReference type="ARBA" id="ARBA00008372"/>
    </source>
</evidence>
<reference evidence="3" key="1">
    <citation type="submission" date="2021-01" db="EMBL/GenBank/DDBJ databases">
        <authorList>
            <person name="Corre E."/>
            <person name="Pelletier E."/>
            <person name="Niang G."/>
            <person name="Scheremetjew M."/>
            <person name="Finn R."/>
            <person name="Kale V."/>
            <person name="Holt S."/>
            <person name="Cochrane G."/>
            <person name="Meng A."/>
            <person name="Brown T."/>
            <person name="Cohen L."/>
        </authorList>
    </citation>
    <scope>NUCLEOTIDE SEQUENCE</scope>
    <source>
        <strain evidence="3">B650</strain>
    </source>
</reference>
<dbReference type="InterPro" id="IPR036867">
    <property type="entry name" value="R3H_dom_sf"/>
</dbReference>
<organism evidence="3">
    <name type="scientific">Leptocylindrus danicus</name>
    <dbReference type="NCBI Taxonomy" id="163516"/>
    <lineage>
        <taxon>Eukaryota</taxon>
        <taxon>Sar</taxon>
        <taxon>Stramenopiles</taxon>
        <taxon>Ochrophyta</taxon>
        <taxon>Bacillariophyta</taxon>
        <taxon>Coscinodiscophyceae</taxon>
        <taxon>Chaetocerotophycidae</taxon>
        <taxon>Leptocylindrales</taxon>
        <taxon>Leptocylindraceae</taxon>
        <taxon>Leptocylindrus</taxon>
    </lineage>
</organism>
<dbReference type="SUPFAM" id="SSF82708">
    <property type="entry name" value="R3H domain"/>
    <property type="match status" value="1"/>
</dbReference>
<dbReference type="GO" id="GO:0003723">
    <property type="term" value="F:RNA binding"/>
    <property type="evidence" value="ECO:0007669"/>
    <property type="project" value="TreeGrafter"/>
</dbReference>
<comment type="similarity">
    <text evidence="1">Belongs to the CAF1 family.</text>
</comment>
<proteinExistence type="inferred from homology"/>
<dbReference type="Pfam" id="PF04857">
    <property type="entry name" value="CAF1"/>
    <property type="match status" value="1"/>
</dbReference>
<sequence length="463" mass="52658">MTGIFIHDDRDSDGTDTVEERYARSKRAADRYHIIQLGIALFVPSDEESGTEEYLARTFNFFMYPNKDSSRDVVLSPATTHFLAEHKMDFNTWIKCGVSYVNDEQASEKRDKFERNWSSSTITDTKVLRGPSDSKIKLTAQSDIEFIDSTMSSIEEWMTDDSSASNTKLLKPANAFLRRVIYERVEEKFPDLLVEKSSDNRNQLQVLRLSEDEKQTRWEKNKLEAKSKLELDIGVFSIFELLQKECTSRDVPVIVHNGMMDMLFLLTHFVAGPLEKYAQFCEQMQKTFPIVYDTKVLAERYQEDKILSSKLNGEGKPAIQNSTWSSVLEYLVADLQKMHAESKSERKGVALHAENGETSGNYHSASYDAYMTGIAYYHFKIGDCCNGSACFGTRGCRNMIYLFRRRSSTLLKYFDLEKFTASPSSSNQTDDSNCDEKGMEVETAGDTPVNGSVKRKADAVSIS</sequence>
<feature type="compositionally biased region" description="Polar residues" evidence="2">
    <location>
        <begin position="421"/>
        <end position="431"/>
    </location>
</feature>
<accession>A0A7S2L4Z0</accession>
<dbReference type="InterPro" id="IPR012337">
    <property type="entry name" value="RNaseH-like_sf"/>
</dbReference>
<gene>
    <name evidence="3" type="ORF">LDAN0321_LOCUS15004</name>
</gene>